<evidence type="ECO:0008006" key="3">
    <source>
        <dbReference type="Google" id="ProtNLM"/>
    </source>
</evidence>
<evidence type="ECO:0000313" key="2">
    <source>
        <dbReference type="EMBL" id="KKM90994.1"/>
    </source>
</evidence>
<feature type="region of interest" description="Disordered" evidence="1">
    <location>
        <begin position="753"/>
        <end position="788"/>
    </location>
</feature>
<comment type="caution">
    <text evidence="2">The sequence shown here is derived from an EMBL/GenBank/DDBJ whole genome shotgun (WGS) entry which is preliminary data.</text>
</comment>
<feature type="region of interest" description="Disordered" evidence="1">
    <location>
        <begin position="1"/>
        <end position="21"/>
    </location>
</feature>
<organism evidence="2">
    <name type="scientific">marine sediment metagenome</name>
    <dbReference type="NCBI Taxonomy" id="412755"/>
    <lineage>
        <taxon>unclassified sequences</taxon>
        <taxon>metagenomes</taxon>
        <taxon>ecological metagenomes</taxon>
    </lineage>
</organism>
<accession>A0A0F9L814</accession>
<dbReference type="Pfam" id="PF23899">
    <property type="entry name" value="SU10_portal"/>
    <property type="match status" value="1"/>
</dbReference>
<dbReference type="InterPro" id="IPR056909">
    <property type="entry name" value="SU10_portal"/>
</dbReference>
<evidence type="ECO:0000256" key="1">
    <source>
        <dbReference type="SAM" id="MobiDB-lite"/>
    </source>
</evidence>
<feature type="compositionally biased region" description="Gly residues" evidence="1">
    <location>
        <begin position="755"/>
        <end position="765"/>
    </location>
</feature>
<name>A0A0F9L814_9ZZZZ</name>
<dbReference type="EMBL" id="LAZR01006596">
    <property type="protein sequence ID" value="KKM90994.1"/>
    <property type="molecule type" value="Genomic_DNA"/>
</dbReference>
<gene>
    <name evidence="2" type="ORF">LCGC14_1233020</name>
</gene>
<proteinExistence type="predicted"/>
<protein>
    <recommendedName>
        <fullName evidence="3">Portal protein</fullName>
    </recommendedName>
</protein>
<reference evidence="2" key="1">
    <citation type="journal article" date="2015" name="Nature">
        <title>Complex archaea that bridge the gap between prokaryotes and eukaryotes.</title>
        <authorList>
            <person name="Spang A."/>
            <person name="Saw J.H."/>
            <person name="Jorgensen S.L."/>
            <person name="Zaremba-Niedzwiedzka K."/>
            <person name="Martijn J."/>
            <person name="Lind A.E."/>
            <person name="van Eijk R."/>
            <person name="Schleper C."/>
            <person name="Guy L."/>
            <person name="Ettema T.J."/>
        </authorList>
    </citation>
    <scope>NUCLEOTIDE SEQUENCE</scope>
</reference>
<dbReference type="AlphaFoldDB" id="A0A0F9L814"/>
<sequence length="788" mass="89567">MPHVEKQLQDMKIPPSPEPLRRKRKLDIDRKKITQRILADFEAAKTDRQPWETAQTKWIEMYEGILGERVFPYGPEASSNFHVPITASNILRLHAVLGNVFQSSDTIVHVDAQSEEDEKVAQEKVQPHINWDVKTHMRAVPIIDKEILYLIIRGTWIGFVDWVQEYRGGVDIHSFPLPPDGKDVDEEYVFNIFEKISGDGNVKITSMKRRADNPLSLKVKYTERIDNKLVPRDANVEVYVEDDRVEIDVERQIKDYEGNRLLSIPLEDWYLSKDCARVGVQRCTFVMRKYRLTLEDVRQNKIKGRWEFDDEGWTKILSHVEKLVEESHNIKNLKDSVDGMEKLHSLQEIQELDALSCFYLYDVNKDDLKEQVIFTIILGADVLAEAVRLEERYRSGYRPIFKTVFIPREDSAYGKSLPELLEDVQDLYNEIFDLFVDWTKMTAAPFGVYRSTSSFKPEKTYYEPGSLLGVDDVQRDIAFPSWPQQNQVGMLNIIGMLNQFAERLTSQGALQFGQIPTGKSAALRTTGNFMGLLQQGDTLANAILKRIYDGLGEFFRIVHKHNREYMPDTQFRVTGKDGKPEYLEITREELRIEADFSFSATTESQNPTVQREVAGVLNQMLFSPIAIESGIVKEENLYHGMKEMVLAFGRKDVTSWLTKPESLKAGPILDGQQVIALLSQGEVPKVNPAADLQEHIETITNFLKRDPRSAFGLPPEYLPLFDQYLQEATQMANALAQRQRLVEAAQQSQGILGQLLGGGGGGGQAGPAPSNDGAGGFPEGLQAEQETF</sequence>